<accession>A0ACC3DN88</accession>
<name>A0ACC3DN88_9PEZI</name>
<reference evidence="1" key="1">
    <citation type="submission" date="2024-09" db="EMBL/GenBank/DDBJ databases">
        <title>Black Yeasts Isolated from many extreme environments.</title>
        <authorList>
            <person name="Coleine C."/>
            <person name="Stajich J.E."/>
            <person name="Selbmann L."/>
        </authorList>
    </citation>
    <scope>NUCLEOTIDE SEQUENCE</scope>
    <source>
        <strain evidence="1">CCFEE 5737</strain>
    </source>
</reference>
<organism evidence="1 2">
    <name type="scientific">Coniosporium uncinatum</name>
    <dbReference type="NCBI Taxonomy" id="93489"/>
    <lineage>
        <taxon>Eukaryota</taxon>
        <taxon>Fungi</taxon>
        <taxon>Dikarya</taxon>
        <taxon>Ascomycota</taxon>
        <taxon>Pezizomycotina</taxon>
        <taxon>Dothideomycetes</taxon>
        <taxon>Dothideomycetes incertae sedis</taxon>
        <taxon>Coniosporium</taxon>
    </lineage>
</organism>
<evidence type="ECO:0000313" key="1">
    <source>
        <dbReference type="EMBL" id="KAK3078060.1"/>
    </source>
</evidence>
<dbReference type="Proteomes" id="UP001186974">
    <property type="component" value="Unassembled WGS sequence"/>
</dbReference>
<evidence type="ECO:0000313" key="2">
    <source>
        <dbReference type="Proteomes" id="UP001186974"/>
    </source>
</evidence>
<proteinExistence type="predicted"/>
<comment type="caution">
    <text evidence="1">The sequence shown here is derived from an EMBL/GenBank/DDBJ whole genome shotgun (WGS) entry which is preliminary data.</text>
</comment>
<keyword evidence="2" id="KW-1185">Reference proteome</keyword>
<sequence>MRCTTCGSYIGKGKRFNARKQTAEETYLGIKIYRFYIKCPECKAEVAFRTDPESAGYLCEKGAERVGRVEGSRKVGVEEEEIGEQNEDDRMAEVETRRDDAVVNLREADALDEIRLRNARHERGFRLQSKGTLSQKLSSEDERRAREDVEDAELTKRAFAKRKVVDVEDLMEHDANTNVGS</sequence>
<gene>
    <name evidence="1" type="ORF">LTS18_008542</name>
</gene>
<protein>
    <submittedName>
        <fullName evidence="1">Uncharacterized protein</fullName>
    </submittedName>
</protein>
<dbReference type="EMBL" id="JAWDJW010002238">
    <property type="protein sequence ID" value="KAK3078060.1"/>
    <property type="molecule type" value="Genomic_DNA"/>
</dbReference>